<reference evidence="1" key="1">
    <citation type="submission" date="2023-07" db="EMBL/GenBank/DDBJ databases">
        <title>draft genome sequence of fig (Ficus carica).</title>
        <authorList>
            <person name="Takahashi T."/>
            <person name="Nishimura K."/>
        </authorList>
    </citation>
    <scope>NUCLEOTIDE SEQUENCE</scope>
</reference>
<protein>
    <submittedName>
        <fullName evidence="1">Uncharacterized protein</fullName>
    </submittedName>
</protein>
<dbReference type="Proteomes" id="UP001187192">
    <property type="component" value="Unassembled WGS sequence"/>
</dbReference>
<sequence length="78" mass="8535">MTKGAFVRVSTIIRRGTRCGEASAYVRASSFFPHTLCELLSPPPGWSWGSDRLSNLGKDMLPNLGVNVLVIRCVRVVS</sequence>
<accession>A0AA88A4P8</accession>
<dbReference type="AlphaFoldDB" id="A0AA88A4P8"/>
<evidence type="ECO:0000313" key="1">
    <source>
        <dbReference type="EMBL" id="GMN48108.1"/>
    </source>
</evidence>
<dbReference type="EMBL" id="BTGU01000027">
    <property type="protein sequence ID" value="GMN48108.1"/>
    <property type="molecule type" value="Genomic_DNA"/>
</dbReference>
<keyword evidence="2" id="KW-1185">Reference proteome</keyword>
<gene>
    <name evidence="1" type="ORF">TIFTF001_017278</name>
</gene>
<proteinExistence type="predicted"/>
<organism evidence="1 2">
    <name type="scientific">Ficus carica</name>
    <name type="common">Common fig</name>
    <dbReference type="NCBI Taxonomy" id="3494"/>
    <lineage>
        <taxon>Eukaryota</taxon>
        <taxon>Viridiplantae</taxon>
        <taxon>Streptophyta</taxon>
        <taxon>Embryophyta</taxon>
        <taxon>Tracheophyta</taxon>
        <taxon>Spermatophyta</taxon>
        <taxon>Magnoliopsida</taxon>
        <taxon>eudicotyledons</taxon>
        <taxon>Gunneridae</taxon>
        <taxon>Pentapetalae</taxon>
        <taxon>rosids</taxon>
        <taxon>fabids</taxon>
        <taxon>Rosales</taxon>
        <taxon>Moraceae</taxon>
        <taxon>Ficeae</taxon>
        <taxon>Ficus</taxon>
    </lineage>
</organism>
<name>A0AA88A4P8_FICCA</name>
<comment type="caution">
    <text evidence="1">The sequence shown here is derived from an EMBL/GenBank/DDBJ whole genome shotgun (WGS) entry which is preliminary data.</text>
</comment>
<evidence type="ECO:0000313" key="2">
    <source>
        <dbReference type="Proteomes" id="UP001187192"/>
    </source>
</evidence>